<protein>
    <submittedName>
        <fullName evidence="2">Histone-lysine N-methyltransferase SETMAR</fullName>
    </submittedName>
</protein>
<gene>
    <name evidence="2" type="primary">SETMAR_49</name>
    <name evidence="2" type="ORF">TNCT_334341</name>
</gene>
<comment type="caution">
    <text evidence="2">The sequence shown here is derived from an EMBL/GenBank/DDBJ whole genome shotgun (WGS) entry which is preliminary data.</text>
</comment>
<dbReference type="Proteomes" id="UP000887116">
    <property type="component" value="Unassembled WGS sequence"/>
</dbReference>
<comment type="subcellular location">
    <subcellularLocation>
        <location evidence="1">Nucleus</location>
    </subcellularLocation>
</comment>
<dbReference type="AlphaFoldDB" id="A0A8X6J1T9"/>
<dbReference type="GO" id="GO:0005634">
    <property type="term" value="C:nucleus"/>
    <property type="evidence" value="ECO:0007669"/>
    <property type="project" value="UniProtKB-SubCell"/>
</dbReference>
<keyword evidence="3" id="KW-1185">Reference proteome</keyword>
<accession>A0A8X6J1T9</accession>
<organism evidence="2 3">
    <name type="scientific">Trichonephila clavata</name>
    <name type="common">Joro spider</name>
    <name type="synonym">Nephila clavata</name>
    <dbReference type="NCBI Taxonomy" id="2740835"/>
    <lineage>
        <taxon>Eukaryota</taxon>
        <taxon>Metazoa</taxon>
        <taxon>Ecdysozoa</taxon>
        <taxon>Arthropoda</taxon>
        <taxon>Chelicerata</taxon>
        <taxon>Arachnida</taxon>
        <taxon>Araneae</taxon>
        <taxon>Araneomorphae</taxon>
        <taxon>Entelegynae</taxon>
        <taxon>Araneoidea</taxon>
        <taxon>Nephilidae</taxon>
        <taxon>Trichonephila</taxon>
    </lineage>
</organism>
<dbReference type="PANTHER" id="PTHR46060:SF1">
    <property type="entry name" value="MARINER MOS1 TRANSPOSASE-LIKE PROTEIN"/>
    <property type="match status" value="1"/>
</dbReference>
<reference evidence="2" key="1">
    <citation type="submission" date="2020-07" db="EMBL/GenBank/DDBJ databases">
        <title>Multicomponent nature underlies the extraordinary mechanical properties of spider dragline silk.</title>
        <authorList>
            <person name="Kono N."/>
            <person name="Nakamura H."/>
            <person name="Mori M."/>
            <person name="Yoshida Y."/>
            <person name="Ohtoshi R."/>
            <person name="Malay A.D."/>
            <person name="Moran D.A.P."/>
            <person name="Tomita M."/>
            <person name="Numata K."/>
            <person name="Arakawa K."/>
        </authorList>
    </citation>
    <scope>NUCLEOTIDE SEQUENCE</scope>
</reference>
<sequence>MKAVHGEYNLCRSSIVEWHKIFLEGNELLEEDAQPRQVHRVITPEMISEVNALVLDNHRITLDEIHRLLRISMGTVYTIMHQHLKFRKIYTQWIPHLLTS</sequence>
<dbReference type="EMBL" id="BMAO01025974">
    <property type="protein sequence ID" value="GFR06248.1"/>
    <property type="molecule type" value="Genomic_DNA"/>
</dbReference>
<evidence type="ECO:0000313" key="2">
    <source>
        <dbReference type="EMBL" id="GFR06248.1"/>
    </source>
</evidence>
<evidence type="ECO:0000313" key="3">
    <source>
        <dbReference type="Proteomes" id="UP000887116"/>
    </source>
</evidence>
<dbReference type="InterPro" id="IPR052709">
    <property type="entry name" value="Transposase-MT_Hybrid"/>
</dbReference>
<dbReference type="SUPFAM" id="SSF46689">
    <property type="entry name" value="Homeodomain-like"/>
    <property type="match status" value="1"/>
</dbReference>
<dbReference type="OrthoDB" id="10017160at2759"/>
<proteinExistence type="predicted"/>
<name>A0A8X6J1T9_TRICU</name>
<dbReference type="PANTHER" id="PTHR46060">
    <property type="entry name" value="MARINER MOS1 TRANSPOSASE-LIKE PROTEIN"/>
    <property type="match status" value="1"/>
</dbReference>
<evidence type="ECO:0000256" key="1">
    <source>
        <dbReference type="ARBA" id="ARBA00004123"/>
    </source>
</evidence>
<dbReference type="InterPro" id="IPR009057">
    <property type="entry name" value="Homeodomain-like_sf"/>
</dbReference>